<evidence type="ECO:0000313" key="6">
    <source>
        <dbReference type="EMBL" id="ELZ40009.1"/>
    </source>
</evidence>
<feature type="region of interest" description="Disordered" evidence="3">
    <location>
        <begin position="1"/>
        <end position="35"/>
    </location>
</feature>
<reference evidence="6 7" key="1">
    <citation type="journal article" date="2014" name="PLoS Genet.">
        <title>Phylogenetically driven sequencing of extremely halophilic archaea reveals strategies for static and dynamic osmo-response.</title>
        <authorList>
            <person name="Becker E.A."/>
            <person name="Seitzer P.M."/>
            <person name="Tritt A."/>
            <person name="Larsen D."/>
            <person name="Krusor M."/>
            <person name="Yao A.I."/>
            <person name="Wu D."/>
            <person name="Madern D."/>
            <person name="Eisen J.A."/>
            <person name="Darling A.E."/>
            <person name="Facciotti M.T."/>
        </authorList>
    </citation>
    <scope>NUCLEOTIDE SEQUENCE [LARGE SCALE GENOMIC DNA]</scope>
    <source>
        <strain evidence="6 7">DSM 19288</strain>
    </source>
</reference>
<dbReference type="InterPro" id="IPR008778">
    <property type="entry name" value="Pirin_C_dom"/>
</dbReference>
<dbReference type="STRING" id="1227465.C463_15942"/>
<dbReference type="InterPro" id="IPR014710">
    <property type="entry name" value="RmlC-like_jellyroll"/>
</dbReference>
<dbReference type="Gene3D" id="2.60.120.10">
    <property type="entry name" value="Jelly Rolls"/>
    <property type="match status" value="1"/>
</dbReference>
<feature type="domain" description="Pirin C-terminal" evidence="5">
    <location>
        <begin position="180"/>
        <end position="254"/>
    </location>
</feature>
<comment type="caution">
    <text evidence="6">The sequence shown here is derived from an EMBL/GenBank/DDBJ whole genome shotgun (WGS) entry which is preliminary data.</text>
</comment>
<evidence type="ECO:0000256" key="2">
    <source>
        <dbReference type="RuleBase" id="RU003457"/>
    </source>
</evidence>
<feature type="compositionally biased region" description="Polar residues" evidence="3">
    <location>
        <begin position="1"/>
        <end position="30"/>
    </location>
</feature>
<dbReference type="InterPro" id="IPR003829">
    <property type="entry name" value="Pirin_N_dom"/>
</dbReference>
<dbReference type="PANTHER" id="PTHR13903:SF8">
    <property type="entry name" value="PIRIN"/>
    <property type="match status" value="1"/>
</dbReference>
<protein>
    <submittedName>
        <fullName evidence="6">Pirin</fullName>
    </submittedName>
</protein>
<evidence type="ECO:0000256" key="1">
    <source>
        <dbReference type="ARBA" id="ARBA00008416"/>
    </source>
</evidence>
<dbReference type="Proteomes" id="UP000011586">
    <property type="component" value="Unassembled WGS sequence"/>
</dbReference>
<evidence type="ECO:0000313" key="7">
    <source>
        <dbReference type="Proteomes" id="UP000011586"/>
    </source>
</evidence>
<dbReference type="InterPro" id="IPR012093">
    <property type="entry name" value="Pirin"/>
</dbReference>
<organism evidence="6 7">
    <name type="scientific">Halorubrum californiense DSM 19288</name>
    <dbReference type="NCBI Taxonomy" id="1227465"/>
    <lineage>
        <taxon>Archaea</taxon>
        <taxon>Methanobacteriati</taxon>
        <taxon>Methanobacteriota</taxon>
        <taxon>Stenosarchaea group</taxon>
        <taxon>Halobacteria</taxon>
        <taxon>Halobacteriales</taxon>
        <taxon>Haloferacaceae</taxon>
        <taxon>Halorubrum</taxon>
    </lineage>
</organism>
<dbReference type="InterPro" id="IPR011051">
    <property type="entry name" value="RmlC_Cupin_sf"/>
</dbReference>
<dbReference type="Pfam" id="PF02678">
    <property type="entry name" value="Pirin"/>
    <property type="match status" value="1"/>
</dbReference>
<dbReference type="Pfam" id="PF05726">
    <property type="entry name" value="Pirin_C"/>
    <property type="match status" value="1"/>
</dbReference>
<gene>
    <name evidence="6" type="ORF">C463_15942</name>
</gene>
<feature type="domain" description="Pirin N-terminal" evidence="4">
    <location>
        <begin position="26"/>
        <end position="121"/>
    </location>
</feature>
<dbReference type="SUPFAM" id="SSF51182">
    <property type="entry name" value="RmlC-like cupins"/>
    <property type="match status" value="1"/>
</dbReference>
<evidence type="ECO:0000256" key="3">
    <source>
        <dbReference type="SAM" id="MobiDB-lite"/>
    </source>
</evidence>
<dbReference type="EMBL" id="AOJK01000073">
    <property type="protein sequence ID" value="ELZ40009.1"/>
    <property type="molecule type" value="Genomic_DNA"/>
</dbReference>
<dbReference type="RefSeq" id="WP_008445612.1">
    <property type="nucleotide sequence ID" value="NZ_AOJK01000073.1"/>
</dbReference>
<proteinExistence type="inferred from homology"/>
<dbReference type="PATRIC" id="fig|1227465.4.peg.3084"/>
<evidence type="ECO:0000259" key="5">
    <source>
        <dbReference type="Pfam" id="PF05726"/>
    </source>
</evidence>
<name>M0E103_9EURY</name>
<comment type="similarity">
    <text evidence="1 2">Belongs to the pirin family.</text>
</comment>
<sequence length="255" mass="27711">MTENESSATRTKPLSGQTVRHGTGVNSNRAFPTEAHPQHLDPFALFERFYIEPDQGFPMHPHRGFEIVSYMIEGGMDHEDSLGVANTARENEAMHITTGGGIRHSEFPADGADCNGLQLWVNLPREDKEMEPDYSDAEAEELPTEELDGATVTTVVGDGSPLSTHTPLEYLNAEVTDSWRWELPEERTGFLYAVDGAGTVTVDGAESSDAFAEGEVLPVTDAGTVDVTTDESLRSVAVSGRPHGEPIRQQGPFVL</sequence>
<dbReference type="OrthoDB" id="23530at2157"/>
<dbReference type="PANTHER" id="PTHR13903">
    <property type="entry name" value="PIRIN-RELATED"/>
    <property type="match status" value="1"/>
</dbReference>
<evidence type="ECO:0000259" key="4">
    <source>
        <dbReference type="Pfam" id="PF02678"/>
    </source>
</evidence>
<keyword evidence="7" id="KW-1185">Reference proteome</keyword>
<dbReference type="PIRSF" id="PIRSF006232">
    <property type="entry name" value="Pirin"/>
    <property type="match status" value="1"/>
</dbReference>
<accession>M0E103</accession>
<dbReference type="AlphaFoldDB" id="M0E103"/>